<keyword evidence="2" id="KW-1185">Reference proteome</keyword>
<name>A0A7J0H6H6_9ERIC</name>
<dbReference type="AlphaFoldDB" id="A0A7J0H6H6"/>
<accession>A0A7J0H6H6</accession>
<comment type="caution">
    <text evidence="1">The sequence shown here is derived from an EMBL/GenBank/DDBJ whole genome shotgun (WGS) entry which is preliminary data.</text>
</comment>
<protein>
    <submittedName>
        <fullName evidence="1">Uncharacterized protein</fullName>
    </submittedName>
</protein>
<dbReference type="Proteomes" id="UP000585474">
    <property type="component" value="Unassembled WGS sequence"/>
</dbReference>
<dbReference type="OrthoDB" id="1750920at2759"/>
<gene>
    <name evidence="1" type="ORF">Acr_27g0004310</name>
</gene>
<reference evidence="1 2" key="1">
    <citation type="submission" date="2019-07" db="EMBL/GenBank/DDBJ databases">
        <title>De Novo Assembly of kiwifruit Actinidia rufa.</title>
        <authorList>
            <person name="Sugita-Konishi S."/>
            <person name="Sato K."/>
            <person name="Mori E."/>
            <person name="Abe Y."/>
            <person name="Kisaki G."/>
            <person name="Hamano K."/>
            <person name="Suezawa K."/>
            <person name="Otani M."/>
            <person name="Fukuda T."/>
            <person name="Manabe T."/>
            <person name="Gomi K."/>
            <person name="Tabuchi M."/>
            <person name="Akimitsu K."/>
            <person name="Kataoka I."/>
        </authorList>
    </citation>
    <scope>NUCLEOTIDE SEQUENCE [LARGE SCALE GENOMIC DNA]</scope>
    <source>
        <strain evidence="2">cv. Fuchu</strain>
    </source>
</reference>
<organism evidence="1 2">
    <name type="scientific">Actinidia rufa</name>
    <dbReference type="NCBI Taxonomy" id="165716"/>
    <lineage>
        <taxon>Eukaryota</taxon>
        <taxon>Viridiplantae</taxon>
        <taxon>Streptophyta</taxon>
        <taxon>Embryophyta</taxon>
        <taxon>Tracheophyta</taxon>
        <taxon>Spermatophyta</taxon>
        <taxon>Magnoliopsida</taxon>
        <taxon>eudicotyledons</taxon>
        <taxon>Gunneridae</taxon>
        <taxon>Pentapetalae</taxon>
        <taxon>asterids</taxon>
        <taxon>Ericales</taxon>
        <taxon>Actinidiaceae</taxon>
        <taxon>Actinidia</taxon>
    </lineage>
</organism>
<proteinExistence type="predicted"/>
<sequence>MELNKVQLLVRDGAALNKFQTNHDIPDGVQIERPQPNEDANLVGGHGNRILIRIWLIHKAGLRFPISPLLKEVMARCRLTFMHVSVNFVRTELVMDTLTHQMKLPFNAEFVAHLYNGTAEEGAGHTLLGRVPGWDDNLWSFPRYNGRLPDNFNDRFKRRSKDCEAAIRAINDRQASRKITNVLEYEPFYWHVIPPKNEEFGRVLLPSLHIEGRAPQHDDLFTPFRVPSQGFGLLEGWLILDSSKEFVYRFLENHINPSPSPVLVIDHGVLPPSKLPFALGSRTRISFCLPDVVLQPGKHFMPGQCRCQLARCRCSSAVNLSVQIVSLVALCIKNLVEIPIEGSLTG</sequence>
<dbReference type="EMBL" id="BJWL01000027">
    <property type="protein sequence ID" value="GFZ18692.1"/>
    <property type="molecule type" value="Genomic_DNA"/>
</dbReference>
<evidence type="ECO:0000313" key="1">
    <source>
        <dbReference type="EMBL" id="GFZ18692.1"/>
    </source>
</evidence>
<evidence type="ECO:0000313" key="2">
    <source>
        <dbReference type="Proteomes" id="UP000585474"/>
    </source>
</evidence>